<feature type="signal peptide" evidence="1">
    <location>
        <begin position="1"/>
        <end position="20"/>
    </location>
</feature>
<comment type="caution">
    <text evidence="3">The sequence shown here is derived from an EMBL/GenBank/DDBJ whole genome shotgun (WGS) entry which is preliminary data.</text>
</comment>
<feature type="domain" description="Phytase-like" evidence="2">
    <location>
        <begin position="60"/>
        <end position="310"/>
    </location>
</feature>
<sequence>MLRLFALVAAAFAMPASALAHDIEVTAYPITVFSRSEPSRVDFGKLTFRSGVQLTSKDPDFGGFSGLRLSADGRRLTAISDRGRWLTADVDYEAGRLKGLSGADLRAFPGPGRNRELPIMRDRDAEGLEINFNHAWVSLERRHRVLRFDLDREGRPVQAVTVATPKEIKKLKGNAGLEAIARLPATHPFPGALLTIAEEGFDDEGDHPAWILGAGRAQELSLAHRDGYAVTDLAMLPNGDGLVLERRYRPPLNLSMRLRRIPGETIMPGARLDGEVLMEASLSQEIDNMEGVSVHQEAGETVISIISDDNLSVFQKTVLLQFTLKE</sequence>
<feature type="chain" id="PRO_5035175487" description="Phytase-like domain-containing protein" evidence="1">
    <location>
        <begin position="21"/>
        <end position="326"/>
    </location>
</feature>
<gene>
    <name evidence="3" type="ORF">GCM10007276_31030</name>
</gene>
<accession>A0A8J2YLV1</accession>
<dbReference type="InterPro" id="IPR027372">
    <property type="entry name" value="Phytase-like_dom"/>
</dbReference>
<dbReference type="AlphaFoldDB" id="A0A8J2YLV1"/>
<keyword evidence="4" id="KW-1185">Reference proteome</keyword>
<dbReference type="PIRSF" id="PIRSF031900">
    <property type="entry name" value="UCP031900"/>
    <property type="match status" value="1"/>
</dbReference>
<evidence type="ECO:0000256" key="1">
    <source>
        <dbReference type="SAM" id="SignalP"/>
    </source>
</evidence>
<dbReference type="RefSeq" id="WP_188410736.1">
    <property type="nucleotide sequence ID" value="NZ_BMCP01000005.1"/>
</dbReference>
<evidence type="ECO:0000313" key="4">
    <source>
        <dbReference type="Proteomes" id="UP000602745"/>
    </source>
</evidence>
<organism evidence="3 4">
    <name type="scientific">Agaricicola taiwanensis</name>
    <dbReference type="NCBI Taxonomy" id="591372"/>
    <lineage>
        <taxon>Bacteria</taxon>
        <taxon>Pseudomonadati</taxon>
        <taxon>Pseudomonadota</taxon>
        <taxon>Alphaproteobacteria</taxon>
        <taxon>Rhodobacterales</taxon>
        <taxon>Paracoccaceae</taxon>
        <taxon>Agaricicola</taxon>
    </lineage>
</organism>
<evidence type="ECO:0000313" key="3">
    <source>
        <dbReference type="EMBL" id="GGE51766.1"/>
    </source>
</evidence>
<reference evidence="3" key="2">
    <citation type="submission" date="2020-09" db="EMBL/GenBank/DDBJ databases">
        <authorList>
            <person name="Sun Q."/>
            <person name="Sedlacek I."/>
        </authorList>
    </citation>
    <scope>NUCLEOTIDE SEQUENCE</scope>
    <source>
        <strain evidence="3">CCM 7684</strain>
    </source>
</reference>
<protein>
    <recommendedName>
        <fullName evidence="2">Phytase-like domain-containing protein</fullName>
    </recommendedName>
</protein>
<dbReference type="EMBL" id="BMCP01000005">
    <property type="protein sequence ID" value="GGE51766.1"/>
    <property type="molecule type" value="Genomic_DNA"/>
</dbReference>
<keyword evidence="1" id="KW-0732">Signal</keyword>
<name>A0A8J2YLV1_9RHOB</name>
<dbReference type="Proteomes" id="UP000602745">
    <property type="component" value="Unassembled WGS sequence"/>
</dbReference>
<reference evidence="3" key="1">
    <citation type="journal article" date="2014" name="Int. J. Syst. Evol. Microbiol.">
        <title>Complete genome sequence of Corynebacterium casei LMG S-19264T (=DSM 44701T), isolated from a smear-ripened cheese.</title>
        <authorList>
            <consortium name="US DOE Joint Genome Institute (JGI-PGF)"/>
            <person name="Walter F."/>
            <person name="Albersmeier A."/>
            <person name="Kalinowski J."/>
            <person name="Ruckert C."/>
        </authorList>
    </citation>
    <scope>NUCLEOTIDE SEQUENCE</scope>
    <source>
        <strain evidence="3">CCM 7684</strain>
    </source>
</reference>
<dbReference type="Pfam" id="PF13449">
    <property type="entry name" value="Phytase-like"/>
    <property type="match status" value="1"/>
</dbReference>
<dbReference type="InterPro" id="IPR014567">
    <property type="entry name" value="UCP031900"/>
</dbReference>
<proteinExistence type="predicted"/>
<evidence type="ECO:0000259" key="2">
    <source>
        <dbReference type="Pfam" id="PF13449"/>
    </source>
</evidence>